<evidence type="ECO:0000256" key="5">
    <source>
        <dbReference type="ARBA" id="ARBA00022825"/>
    </source>
</evidence>
<dbReference type="GO" id="GO:0005615">
    <property type="term" value="C:extracellular space"/>
    <property type="evidence" value="ECO:0007669"/>
    <property type="project" value="TreeGrafter"/>
</dbReference>
<dbReference type="Gene3D" id="2.40.10.10">
    <property type="entry name" value="Trypsin-like serine proteases"/>
    <property type="match status" value="1"/>
</dbReference>
<dbReference type="CDD" id="cd00190">
    <property type="entry name" value="Tryp_SPc"/>
    <property type="match status" value="1"/>
</dbReference>
<dbReference type="Proteomes" id="UP000747542">
    <property type="component" value="Unassembled WGS sequence"/>
</dbReference>
<proteinExistence type="predicted"/>
<keyword evidence="4" id="KW-0378">Hydrolase</keyword>
<dbReference type="SMART" id="SM00020">
    <property type="entry name" value="Tryp_SPc"/>
    <property type="match status" value="1"/>
</dbReference>
<evidence type="ECO:0000256" key="6">
    <source>
        <dbReference type="SAM" id="MobiDB-lite"/>
    </source>
</evidence>
<dbReference type="InterPro" id="IPR001254">
    <property type="entry name" value="Trypsin_dom"/>
</dbReference>
<keyword evidence="3" id="KW-0645">Protease</keyword>
<comment type="caution">
    <text evidence="9">The sequence shown here is derived from an EMBL/GenBank/DDBJ whole genome shotgun (WGS) entry which is preliminary data.</text>
</comment>
<evidence type="ECO:0000313" key="9">
    <source>
        <dbReference type="EMBL" id="KAG7171182.1"/>
    </source>
</evidence>
<gene>
    <name evidence="9" type="primary">Tryp4-L</name>
    <name evidence="9" type="ORF">Hamer_G023474</name>
</gene>
<comment type="subcellular location">
    <subcellularLocation>
        <location evidence="1">Secreted</location>
    </subcellularLocation>
</comment>
<dbReference type="InterPro" id="IPR001314">
    <property type="entry name" value="Peptidase_S1A"/>
</dbReference>
<dbReference type="Pfam" id="PF00089">
    <property type="entry name" value="Trypsin"/>
    <property type="match status" value="1"/>
</dbReference>
<evidence type="ECO:0000256" key="7">
    <source>
        <dbReference type="SAM" id="SignalP"/>
    </source>
</evidence>
<dbReference type="GO" id="GO:0006508">
    <property type="term" value="P:proteolysis"/>
    <property type="evidence" value="ECO:0007669"/>
    <property type="project" value="UniProtKB-KW"/>
</dbReference>
<feature type="compositionally biased region" description="Polar residues" evidence="6">
    <location>
        <begin position="316"/>
        <end position="328"/>
    </location>
</feature>
<dbReference type="AlphaFoldDB" id="A0A8J5K5R0"/>
<evidence type="ECO:0000256" key="2">
    <source>
        <dbReference type="ARBA" id="ARBA00022525"/>
    </source>
</evidence>
<dbReference type="InterPro" id="IPR050127">
    <property type="entry name" value="Serine_Proteases_S1"/>
</dbReference>
<feature type="non-terminal residue" evidence="9">
    <location>
        <position position="328"/>
    </location>
</feature>
<feature type="domain" description="Peptidase S1" evidence="8">
    <location>
        <begin position="61"/>
        <end position="278"/>
    </location>
</feature>
<dbReference type="GO" id="GO:0004252">
    <property type="term" value="F:serine-type endopeptidase activity"/>
    <property type="evidence" value="ECO:0007669"/>
    <property type="project" value="InterPro"/>
</dbReference>
<protein>
    <submittedName>
        <fullName evidence="9">Trypsin-4-like</fullName>
    </submittedName>
</protein>
<dbReference type="SUPFAM" id="SSF50494">
    <property type="entry name" value="Trypsin-like serine proteases"/>
    <property type="match status" value="1"/>
</dbReference>
<keyword evidence="5" id="KW-0720">Serine protease</keyword>
<dbReference type="InterPro" id="IPR009003">
    <property type="entry name" value="Peptidase_S1_PA"/>
</dbReference>
<evidence type="ECO:0000256" key="4">
    <source>
        <dbReference type="ARBA" id="ARBA00022801"/>
    </source>
</evidence>
<dbReference type="PANTHER" id="PTHR24264">
    <property type="entry name" value="TRYPSIN-RELATED"/>
    <property type="match status" value="1"/>
</dbReference>
<dbReference type="PROSITE" id="PS50240">
    <property type="entry name" value="TRYPSIN_DOM"/>
    <property type="match status" value="1"/>
</dbReference>
<evidence type="ECO:0000256" key="1">
    <source>
        <dbReference type="ARBA" id="ARBA00004613"/>
    </source>
</evidence>
<organism evidence="9 10">
    <name type="scientific">Homarus americanus</name>
    <name type="common">American lobster</name>
    <dbReference type="NCBI Taxonomy" id="6706"/>
    <lineage>
        <taxon>Eukaryota</taxon>
        <taxon>Metazoa</taxon>
        <taxon>Ecdysozoa</taxon>
        <taxon>Arthropoda</taxon>
        <taxon>Crustacea</taxon>
        <taxon>Multicrustacea</taxon>
        <taxon>Malacostraca</taxon>
        <taxon>Eumalacostraca</taxon>
        <taxon>Eucarida</taxon>
        <taxon>Decapoda</taxon>
        <taxon>Pleocyemata</taxon>
        <taxon>Astacidea</taxon>
        <taxon>Nephropoidea</taxon>
        <taxon>Nephropidae</taxon>
        <taxon>Homarus</taxon>
    </lineage>
</organism>
<feature type="compositionally biased region" description="Basic and acidic residues" evidence="6">
    <location>
        <begin position="297"/>
        <end position="311"/>
    </location>
</feature>
<evidence type="ECO:0000259" key="8">
    <source>
        <dbReference type="PROSITE" id="PS50240"/>
    </source>
</evidence>
<name>A0A8J5K5R0_HOMAM</name>
<accession>A0A8J5K5R0</accession>
<feature type="signal peptide" evidence="7">
    <location>
        <begin position="1"/>
        <end position="30"/>
    </location>
</feature>
<keyword evidence="10" id="KW-1185">Reference proteome</keyword>
<sequence length="328" mass="36611">MTWKSRWRPASGLVDVLLVWAVMGIGGVTCGVTQERRPPCILPKMGCDPHKALMYQDSDSIIGGEVAEPGSTPWLISLQDTQYFQPVHFCGATLLTHTWLLTSAGCVVAGEYDLAVFEGWERWCGVNSIHLHPDYNYLTHDYDVALVEMSSKVKFNDRIQPLPLPNKSRYCQQNIPFYHHSHADDLFLISGWGRTAEVSEISNLVLQAYVPKIPRQQCCEAYQDLITDSMGDWGGALVSNDGFIAGVSSWSIGCGRPGFPAVFINTESIVSWICHVTAPKPPVKSQQETDDPQEQLQEPRLDNTDTEHSEELLVDENSQQTTSTLQRD</sequence>
<dbReference type="InterPro" id="IPR043504">
    <property type="entry name" value="Peptidase_S1_PA_chymotrypsin"/>
</dbReference>
<evidence type="ECO:0000256" key="3">
    <source>
        <dbReference type="ARBA" id="ARBA00022670"/>
    </source>
</evidence>
<feature type="region of interest" description="Disordered" evidence="6">
    <location>
        <begin position="280"/>
        <end position="328"/>
    </location>
</feature>
<reference evidence="9" key="1">
    <citation type="journal article" date="2021" name="Sci. Adv.">
        <title>The American lobster genome reveals insights on longevity, neural, and immune adaptations.</title>
        <authorList>
            <person name="Polinski J.M."/>
            <person name="Zimin A.V."/>
            <person name="Clark K.F."/>
            <person name="Kohn A.B."/>
            <person name="Sadowski N."/>
            <person name="Timp W."/>
            <person name="Ptitsyn A."/>
            <person name="Khanna P."/>
            <person name="Romanova D.Y."/>
            <person name="Williams P."/>
            <person name="Greenwood S.J."/>
            <person name="Moroz L.L."/>
            <person name="Walt D.R."/>
            <person name="Bodnar A.G."/>
        </authorList>
    </citation>
    <scope>NUCLEOTIDE SEQUENCE</scope>
    <source>
        <strain evidence="9">GMGI-L3</strain>
    </source>
</reference>
<keyword evidence="7" id="KW-0732">Signal</keyword>
<dbReference type="PANTHER" id="PTHR24264:SF65">
    <property type="entry name" value="SRCR DOMAIN-CONTAINING PROTEIN"/>
    <property type="match status" value="1"/>
</dbReference>
<keyword evidence="2" id="KW-0964">Secreted</keyword>
<evidence type="ECO:0000313" key="10">
    <source>
        <dbReference type="Proteomes" id="UP000747542"/>
    </source>
</evidence>
<feature type="chain" id="PRO_5035145037" evidence="7">
    <location>
        <begin position="31"/>
        <end position="328"/>
    </location>
</feature>
<dbReference type="PRINTS" id="PR00722">
    <property type="entry name" value="CHYMOTRYPSIN"/>
</dbReference>
<dbReference type="EMBL" id="JAHLQT010012792">
    <property type="protein sequence ID" value="KAG7171182.1"/>
    <property type="molecule type" value="Genomic_DNA"/>
</dbReference>